<evidence type="ECO:0000256" key="1">
    <source>
        <dbReference type="SAM" id="Coils"/>
    </source>
</evidence>
<dbReference type="InterPro" id="IPR050238">
    <property type="entry name" value="DNA_Rep/Repair_Clamp_Loader"/>
</dbReference>
<dbReference type="SUPFAM" id="SSF52540">
    <property type="entry name" value="P-loop containing nucleoside triphosphate hydrolases"/>
    <property type="match status" value="1"/>
</dbReference>
<dbReference type="AlphaFoldDB" id="A0A1T4XI53"/>
<keyword evidence="3" id="KW-1185">Reference proteome</keyword>
<keyword evidence="1" id="KW-0175">Coiled coil</keyword>
<dbReference type="RefSeq" id="WP_078812739.1">
    <property type="nucleotide sequence ID" value="NZ_FUYE01000004.1"/>
</dbReference>
<dbReference type="Proteomes" id="UP000190774">
    <property type="component" value="Unassembled WGS sequence"/>
</dbReference>
<protein>
    <submittedName>
        <fullName evidence="2">DNA polymerase-3 subunit delta</fullName>
    </submittedName>
</protein>
<organism evidence="2 3">
    <name type="scientific">Prosthecobacter debontii</name>
    <dbReference type="NCBI Taxonomy" id="48467"/>
    <lineage>
        <taxon>Bacteria</taxon>
        <taxon>Pseudomonadati</taxon>
        <taxon>Verrucomicrobiota</taxon>
        <taxon>Verrucomicrobiia</taxon>
        <taxon>Verrucomicrobiales</taxon>
        <taxon>Verrucomicrobiaceae</taxon>
        <taxon>Prosthecobacter</taxon>
    </lineage>
</organism>
<gene>
    <name evidence="2" type="ORF">SAMN02745166_01540</name>
</gene>
<dbReference type="Pfam" id="PF13177">
    <property type="entry name" value="DNA_pol3_delta2"/>
    <property type="match status" value="1"/>
</dbReference>
<dbReference type="PANTHER" id="PTHR11669">
    <property type="entry name" value="REPLICATION FACTOR C / DNA POLYMERASE III GAMMA-TAU SUBUNIT"/>
    <property type="match status" value="1"/>
</dbReference>
<dbReference type="InterPro" id="IPR027417">
    <property type="entry name" value="P-loop_NTPase"/>
</dbReference>
<feature type="coiled-coil region" evidence="1">
    <location>
        <begin position="195"/>
        <end position="222"/>
    </location>
</feature>
<dbReference type="EMBL" id="FUYE01000004">
    <property type="protein sequence ID" value="SKA89123.1"/>
    <property type="molecule type" value="Genomic_DNA"/>
</dbReference>
<dbReference type="GO" id="GO:0006261">
    <property type="term" value="P:DNA-templated DNA replication"/>
    <property type="evidence" value="ECO:0007669"/>
    <property type="project" value="TreeGrafter"/>
</dbReference>
<accession>A0A1T4XI53</accession>
<dbReference type="Gene3D" id="3.40.50.300">
    <property type="entry name" value="P-loop containing nucleotide triphosphate hydrolases"/>
    <property type="match status" value="1"/>
</dbReference>
<dbReference type="PANTHER" id="PTHR11669:SF8">
    <property type="entry name" value="DNA POLYMERASE III SUBUNIT DELTA"/>
    <property type="match status" value="1"/>
</dbReference>
<dbReference type="OrthoDB" id="9811073at2"/>
<dbReference type="STRING" id="48467.SAMN02745166_01540"/>
<evidence type="ECO:0000313" key="3">
    <source>
        <dbReference type="Proteomes" id="UP000190774"/>
    </source>
</evidence>
<name>A0A1T4XI53_9BACT</name>
<dbReference type="GO" id="GO:0009360">
    <property type="term" value="C:DNA polymerase III complex"/>
    <property type="evidence" value="ECO:0007669"/>
    <property type="project" value="TreeGrafter"/>
</dbReference>
<reference evidence="3" key="1">
    <citation type="submission" date="2017-02" db="EMBL/GenBank/DDBJ databases">
        <authorList>
            <person name="Varghese N."/>
            <person name="Submissions S."/>
        </authorList>
    </citation>
    <scope>NUCLEOTIDE SEQUENCE [LARGE SCALE GENOMIC DNA]</scope>
    <source>
        <strain evidence="3">ATCC 700200</strain>
    </source>
</reference>
<sequence length="331" mass="37140">MPFKSDHALSLITRAQKLGRLAHAYLITGPRAANCEGFAAQMMSLVTAAHHDNLDDWSQEGAIILRPESKSRRITIGKAGDEVGTVRYLERMIHRTTGPGGYKLGVIVDADRMNEQAQNAFLKTLEEPPPRTLLLLLTPQPGQLLPTIRSRVIQISLMPPSGVRQFSDHEEKLLAVLEKLTAGNSGSISAAFALKADFQAILEELHDDIKDEQEEEFEKEQDHYKQTTDGTWLKQREEQITAQIEASYLQERDALMDLLLAWMGDVARHQVGAENLDLPEQARATAVLAQRWEPGETMRRLQTLRKLESYLHTNVNESLALEVGFIQAFGR</sequence>
<evidence type="ECO:0000313" key="2">
    <source>
        <dbReference type="EMBL" id="SKA89123.1"/>
    </source>
</evidence>
<proteinExistence type="predicted"/>